<evidence type="ECO:0000256" key="1">
    <source>
        <dbReference type="ARBA" id="ARBA00022741"/>
    </source>
</evidence>
<keyword evidence="1" id="KW-0547">Nucleotide-binding</keyword>
<evidence type="ECO:0000313" key="3">
    <source>
        <dbReference type="EMBL" id="NWH04750.1"/>
    </source>
</evidence>
<protein>
    <submittedName>
        <fullName evidence="3">P-loop NTPase</fullName>
    </submittedName>
</protein>
<dbReference type="EMBL" id="JACADJ010000017">
    <property type="protein sequence ID" value="NWH04750.1"/>
    <property type="molecule type" value="Genomic_DNA"/>
</dbReference>
<dbReference type="GO" id="GO:0005524">
    <property type="term" value="F:ATP binding"/>
    <property type="evidence" value="ECO:0007669"/>
    <property type="project" value="UniProtKB-KW"/>
</dbReference>
<dbReference type="InterPro" id="IPR033756">
    <property type="entry name" value="YlxH/NBP35"/>
</dbReference>
<organism evidence="3 4">
    <name type="scientific">Desulfobacter latus</name>
    <dbReference type="NCBI Taxonomy" id="2292"/>
    <lineage>
        <taxon>Bacteria</taxon>
        <taxon>Pseudomonadati</taxon>
        <taxon>Thermodesulfobacteriota</taxon>
        <taxon>Desulfobacteria</taxon>
        <taxon>Desulfobacterales</taxon>
        <taxon>Desulfobacteraceae</taxon>
        <taxon>Desulfobacter</taxon>
    </lineage>
</organism>
<gene>
    <name evidence="3" type="ORF">HXW94_07075</name>
</gene>
<keyword evidence="4" id="KW-1185">Reference proteome</keyword>
<evidence type="ECO:0000256" key="2">
    <source>
        <dbReference type="ARBA" id="ARBA00022840"/>
    </source>
</evidence>
<reference evidence="3 4" key="1">
    <citation type="submission" date="2020-06" db="EMBL/GenBank/DDBJ databases">
        <title>High-quality draft genome of sulfate reducer Desulfobacter latus type strain AcrS2 isolated from marine sediment.</title>
        <authorList>
            <person name="Hoppe M."/>
            <person name="Larsen C.K."/>
            <person name="Marshall I.P.G."/>
            <person name="Schramm A."/>
            <person name="Marietou A.G."/>
        </authorList>
    </citation>
    <scope>NUCLEOTIDE SEQUENCE [LARGE SCALE GENOMIC DNA]</scope>
    <source>
        <strain evidence="3 4">AcRS2</strain>
    </source>
</reference>
<dbReference type="Gene3D" id="3.40.50.300">
    <property type="entry name" value="P-loop containing nucleotide triphosphate hydrolases"/>
    <property type="match status" value="1"/>
</dbReference>
<dbReference type="Proteomes" id="UP000553343">
    <property type="component" value="Unassembled WGS sequence"/>
</dbReference>
<name>A0A850SX70_9BACT</name>
<comment type="caution">
    <text evidence="3">The sequence shown here is derived from an EMBL/GenBank/DDBJ whole genome shotgun (WGS) entry which is preliminary data.</text>
</comment>
<dbReference type="InterPro" id="IPR027417">
    <property type="entry name" value="P-loop_NTPase"/>
</dbReference>
<dbReference type="AlphaFoldDB" id="A0A850SX70"/>
<dbReference type="Pfam" id="PF10609">
    <property type="entry name" value="ParA"/>
    <property type="match status" value="1"/>
</dbReference>
<sequence length="74" mass="8020">MNEQNQSIVHIFGTGGGRRTAEEQGIKYLGNIPLDPALVALGDAGRSMQAEKLSSPVTKAFHTLAEEVVRRNRS</sequence>
<evidence type="ECO:0000313" key="4">
    <source>
        <dbReference type="Proteomes" id="UP000553343"/>
    </source>
</evidence>
<accession>A0A850SX70</accession>
<keyword evidence="2" id="KW-0067">ATP-binding</keyword>
<proteinExistence type="predicted"/>